<accession>A0A381WF23</accession>
<protein>
    <recommendedName>
        <fullName evidence="2">Copper chaperone PCu(A)C</fullName>
    </recommendedName>
</protein>
<dbReference type="PANTHER" id="PTHR36302:SF1">
    <property type="entry name" value="COPPER CHAPERONE PCU(A)C"/>
    <property type="match status" value="1"/>
</dbReference>
<dbReference type="EMBL" id="UINC01011608">
    <property type="protein sequence ID" value="SVA51126.1"/>
    <property type="molecule type" value="Genomic_DNA"/>
</dbReference>
<organism evidence="1">
    <name type="scientific">marine metagenome</name>
    <dbReference type="NCBI Taxonomy" id="408172"/>
    <lineage>
        <taxon>unclassified sequences</taxon>
        <taxon>metagenomes</taxon>
        <taxon>ecological metagenomes</taxon>
    </lineage>
</organism>
<dbReference type="PANTHER" id="PTHR36302">
    <property type="entry name" value="BLR7088 PROTEIN"/>
    <property type="match status" value="1"/>
</dbReference>
<proteinExistence type="predicted"/>
<evidence type="ECO:0000313" key="1">
    <source>
        <dbReference type="EMBL" id="SVA51126.1"/>
    </source>
</evidence>
<dbReference type="Pfam" id="PF04314">
    <property type="entry name" value="PCuAC"/>
    <property type="match status" value="1"/>
</dbReference>
<dbReference type="InterPro" id="IPR058248">
    <property type="entry name" value="Lxx211020-like"/>
</dbReference>
<reference evidence="1" key="1">
    <citation type="submission" date="2018-05" db="EMBL/GenBank/DDBJ databases">
        <authorList>
            <person name="Lanie J.A."/>
            <person name="Ng W.-L."/>
            <person name="Kazmierczak K.M."/>
            <person name="Andrzejewski T.M."/>
            <person name="Davidsen T.M."/>
            <person name="Wayne K.J."/>
            <person name="Tettelin H."/>
            <person name="Glass J.I."/>
            <person name="Rusch D."/>
            <person name="Podicherti R."/>
            <person name="Tsui H.-C.T."/>
            <person name="Winkler M.E."/>
        </authorList>
    </citation>
    <scope>NUCLEOTIDE SEQUENCE</scope>
</reference>
<dbReference type="Gene3D" id="2.60.40.1890">
    <property type="entry name" value="PCu(A)C copper chaperone"/>
    <property type="match status" value="1"/>
</dbReference>
<dbReference type="InterPro" id="IPR007410">
    <property type="entry name" value="LpqE-like"/>
</dbReference>
<gene>
    <name evidence="1" type="ORF">METZ01_LOCUS103980</name>
</gene>
<sequence length="157" mass="16926">MGSLIELSAKVGHVPAARHFKLATVESCLSVKLLRYLAGLLVFLLATTVTSAQHYEAGDIHIQSPWARALPPTSPNGAVYLTLTNHGAHPDKLLSASADVAELVEVHSHILEDGMMKMRRVESVILPPHEDVLFAPGGQHIMLMGLKQPLAAGDRFP</sequence>
<feature type="non-terminal residue" evidence="1">
    <location>
        <position position="157"/>
    </location>
</feature>
<dbReference type="InterPro" id="IPR036182">
    <property type="entry name" value="PCuAC_sf"/>
</dbReference>
<dbReference type="AlphaFoldDB" id="A0A381WF23"/>
<name>A0A381WF23_9ZZZZ</name>
<dbReference type="SUPFAM" id="SSF110087">
    <property type="entry name" value="DR1885-like metal-binding protein"/>
    <property type="match status" value="1"/>
</dbReference>
<evidence type="ECO:0008006" key="2">
    <source>
        <dbReference type="Google" id="ProtNLM"/>
    </source>
</evidence>